<dbReference type="PRINTS" id="PR00344">
    <property type="entry name" value="BCTRLSENSOR"/>
</dbReference>
<comment type="catalytic activity">
    <reaction evidence="1">
        <text>ATP + protein L-histidine = ADP + protein N-phospho-L-histidine.</text>
        <dbReference type="EC" id="2.7.13.3"/>
    </reaction>
</comment>
<dbReference type="InterPro" id="IPR003661">
    <property type="entry name" value="HisK_dim/P_dom"/>
</dbReference>
<dbReference type="PANTHER" id="PTHR43304">
    <property type="entry name" value="PHYTOCHROME-LIKE PROTEIN CPH1"/>
    <property type="match status" value="1"/>
</dbReference>
<dbReference type="Gene3D" id="3.30.450.20">
    <property type="entry name" value="PAS domain"/>
    <property type="match status" value="1"/>
</dbReference>
<dbReference type="PANTHER" id="PTHR43304:SF1">
    <property type="entry name" value="PAC DOMAIN-CONTAINING PROTEIN"/>
    <property type="match status" value="1"/>
</dbReference>
<dbReference type="Gene3D" id="3.30.565.10">
    <property type="entry name" value="Histidine kinase-like ATPase, C-terminal domain"/>
    <property type="match status" value="1"/>
</dbReference>
<dbReference type="GO" id="GO:0005524">
    <property type="term" value="F:ATP binding"/>
    <property type="evidence" value="ECO:0007669"/>
    <property type="project" value="UniProtKB-KW"/>
</dbReference>
<dbReference type="InterPro" id="IPR042240">
    <property type="entry name" value="CHASE_sf"/>
</dbReference>
<dbReference type="InterPro" id="IPR003594">
    <property type="entry name" value="HATPase_dom"/>
</dbReference>
<dbReference type="Proteomes" id="UP001165430">
    <property type="component" value="Unassembled WGS sequence"/>
</dbReference>
<dbReference type="InterPro" id="IPR036890">
    <property type="entry name" value="HATPase_C_sf"/>
</dbReference>
<keyword evidence="5" id="KW-0808">Transferase</keyword>
<dbReference type="SMART" id="SM01079">
    <property type="entry name" value="CHASE"/>
    <property type="match status" value="1"/>
</dbReference>
<comment type="caution">
    <text evidence="15">The sequence shown here is derived from an EMBL/GenBank/DDBJ whole genome shotgun (WGS) entry which is preliminary data.</text>
</comment>
<evidence type="ECO:0000259" key="12">
    <source>
        <dbReference type="PROSITE" id="PS50112"/>
    </source>
</evidence>
<dbReference type="InterPro" id="IPR035965">
    <property type="entry name" value="PAS-like_dom_sf"/>
</dbReference>
<feature type="domain" description="PAS" evidence="12">
    <location>
        <begin position="295"/>
        <end position="358"/>
    </location>
</feature>
<feature type="domain" description="CHASE" evidence="14">
    <location>
        <begin position="109"/>
        <end position="187"/>
    </location>
</feature>
<evidence type="ECO:0000256" key="2">
    <source>
        <dbReference type="ARBA" id="ARBA00004370"/>
    </source>
</evidence>
<feature type="domain" description="Histidine kinase" evidence="11">
    <location>
        <begin position="448"/>
        <end position="662"/>
    </location>
</feature>
<dbReference type="Gene3D" id="3.30.450.350">
    <property type="entry name" value="CHASE domain"/>
    <property type="match status" value="1"/>
</dbReference>
<keyword evidence="4" id="KW-0597">Phosphoprotein</keyword>
<reference evidence="15" key="1">
    <citation type="submission" date="2022-03" db="EMBL/GenBank/DDBJ databases">
        <title>De novo assembled genomes of Belliella spp. (Cyclobacteriaceae) strains.</title>
        <authorList>
            <person name="Szabo A."/>
            <person name="Korponai K."/>
            <person name="Felfoldi T."/>
        </authorList>
    </citation>
    <scope>NUCLEOTIDE SEQUENCE</scope>
    <source>
        <strain evidence="15">DSM 111903</strain>
    </source>
</reference>
<keyword evidence="16" id="KW-1185">Reference proteome</keyword>
<dbReference type="NCBIfam" id="TIGR00229">
    <property type="entry name" value="sensory_box"/>
    <property type="match status" value="1"/>
</dbReference>
<evidence type="ECO:0000256" key="1">
    <source>
        <dbReference type="ARBA" id="ARBA00000085"/>
    </source>
</evidence>
<dbReference type="InterPro" id="IPR036097">
    <property type="entry name" value="HisK_dim/P_sf"/>
</dbReference>
<evidence type="ECO:0000256" key="3">
    <source>
        <dbReference type="ARBA" id="ARBA00012438"/>
    </source>
</evidence>
<evidence type="ECO:0000256" key="9">
    <source>
        <dbReference type="ARBA" id="ARBA00023136"/>
    </source>
</evidence>
<dbReference type="Pfam" id="PF08447">
    <property type="entry name" value="PAS_3"/>
    <property type="match status" value="1"/>
</dbReference>
<evidence type="ECO:0000313" key="16">
    <source>
        <dbReference type="Proteomes" id="UP001165430"/>
    </source>
</evidence>
<evidence type="ECO:0000259" key="11">
    <source>
        <dbReference type="PROSITE" id="PS50109"/>
    </source>
</evidence>
<organism evidence="15 16">
    <name type="scientific">Belliella alkalica</name>
    <dbReference type="NCBI Taxonomy" id="1730871"/>
    <lineage>
        <taxon>Bacteria</taxon>
        <taxon>Pseudomonadati</taxon>
        <taxon>Bacteroidota</taxon>
        <taxon>Cytophagia</taxon>
        <taxon>Cytophagales</taxon>
        <taxon>Cyclobacteriaceae</taxon>
        <taxon>Belliella</taxon>
    </lineage>
</organism>
<keyword evidence="6 10" id="KW-0812">Transmembrane</keyword>
<dbReference type="Pfam" id="PF03924">
    <property type="entry name" value="CHASE"/>
    <property type="match status" value="1"/>
</dbReference>
<evidence type="ECO:0000259" key="13">
    <source>
        <dbReference type="PROSITE" id="PS50113"/>
    </source>
</evidence>
<dbReference type="InterPro" id="IPR000700">
    <property type="entry name" value="PAS-assoc_C"/>
</dbReference>
<comment type="subcellular location">
    <subcellularLocation>
        <location evidence="2">Membrane</location>
    </subcellularLocation>
</comment>
<dbReference type="PROSITE" id="PS50839">
    <property type="entry name" value="CHASE"/>
    <property type="match status" value="1"/>
</dbReference>
<dbReference type="InterPro" id="IPR006189">
    <property type="entry name" value="CHASE_dom"/>
</dbReference>
<keyword evidence="15" id="KW-0067">ATP-binding</keyword>
<evidence type="ECO:0000256" key="8">
    <source>
        <dbReference type="ARBA" id="ARBA00022989"/>
    </source>
</evidence>
<evidence type="ECO:0000259" key="14">
    <source>
        <dbReference type="PROSITE" id="PS50839"/>
    </source>
</evidence>
<evidence type="ECO:0000256" key="6">
    <source>
        <dbReference type="ARBA" id="ARBA00022692"/>
    </source>
</evidence>
<dbReference type="InterPro" id="IPR004358">
    <property type="entry name" value="Sig_transdc_His_kin-like_C"/>
</dbReference>
<evidence type="ECO:0000256" key="10">
    <source>
        <dbReference type="SAM" id="Phobius"/>
    </source>
</evidence>
<feature type="transmembrane region" description="Helical" evidence="10">
    <location>
        <begin position="253"/>
        <end position="274"/>
    </location>
</feature>
<dbReference type="CDD" id="cd00130">
    <property type="entry name" value="PAS"/>
    <property type="match status" value="1"/>
</dbReference>
<gene>
    <name evidence="15" type="ORF">MM213_02090</name>
</gene>
<dbReference type="PROSITE" id="PS50109">
    <property type="entry name" value="HIS_KIN"/>
    <property type="match status" value="1"/>
</dbReference>
<keyword evidence="15" id="KW-0547">Nucleotide-binding</keyword>
<keyword evidence="9 10" id="KW-0472">Membrane</keyword>
<dbReference type="SUPFAM" id="SSF55874">
    <property type="entry name" value="ATPase domain of HSP90 chaperone/DNA topoisomerase II/histidine kinase"/>
    <property type="match status" value="1"/>
</dbReference>
<dbReference type="PROSITE" id="PS50112">
    <property type="entry name" value="PAS"/>
    <property type="match status" value="1"/>
</dbReference>
<evidence type="ECO:0000313" key="15">
    <source>
        <dbReference type="EMBL" id="MCH7412259.1"/>
    </source>
</evidence>
<dbReference type="InterPro" id="IPR005467">
    <property type="entry name" value="His_kinase_dom"/>
</dbReference>
<dbReference type="SUPFAM" id="SSF47384">
    <property type="entry name" value="Homodimeric domain of signal transducing histidine kinase"/>
    <property type="match status" value="1"/>
</dbReference>
<dbReference type="InterPro" id="IPR013655">
    <property type="entry name" value="PAS_fold_3"/>
</dbReference>
<evidence type="ECO:0000256" key="7">
    <source>
        <dbReference type="ARBA" id="ARBA00022777"/>
    </source>
</evidence>
<accession>A0ABS9V764</accession>
<dbReference type="CDD" id="cd00082">
    <property type="entry name" value="HisKA"/>
    <property type="match status" value="1"/>
</dbReference>
<dbReference type="RefSeq" id="WP_241409679.1">
    <property type="nucleotide sequence ID" value="NZ_JAKZGO010000001.1"/>
</dbReference>
<dbReference type="InterPro" id="IPR052162">
    <property type="entry name" value="Sensor_kinase/Photoreceptor"/>
</dbReference>
<dbReference type="EC" id="2.7.13.3" evidence="3"/>
<dbReference type="EMBL" id="JAKZGO010000001">
    <property type="protein sequence ID" value="MCH7412259.1"/>
    <property type="molecule type" value="Genomic_DNA"/>
</dbReference>
<evidence type="ECO:0000256" key="4">
    <source>
        <dbReference type="ARBA" id="ARBA00022553"/>
    </source>
</evidence>
<feature type="domain" description="PAC" evidence="13">
    <location>
        <begin position="371"/>
        <end position="423"/>
    </location>
</feature>
<dbReference type="SUPFAM" id="SSF55785">
    <property type="entry name" value="PYP-like sensor domain (PAS domain)"/>
    <property type="match status" value="1"/>
</dbReference>
<dbReference type="Gene3D" id="1.10.287.130">
    <property type="match status" value="1"/>
</dbReference>
<keyword evidence="8 10" id="KW-1133">Transmembrane helix</keyword>
<feature type="transmembrane region" description="Helical" evidence="10">
    <location>
        <begin position="12"/>
        <end position="32"/>
    </location>
</feature>
<keyword evidence="7" id="KW-0418">Kinase</keyword>
<dbReference type="SMART" id="SM00388">
    <property type="entry name" value="HisKA"/>
    <property type="match status" value="1"/>
</dbReference>
<dbReference type="SMART" id="SM00091">
    <property type="entry name" value="PAS"/>
    <property type="match status" value="1"/>
</dbReference>
<name>A0ABS9V764_9BACT</name>
<evidence type="ECO:0000256" key="5">
    <source>
        <dbReference type="ARBA" id="ARBA00022679"/>
    </source>
</evidence>
<dbReference type="PROSITE" id="PS50113">
    <property type="entry name" value="PAC"/>
    <property type="match status" value="1"/>
</dbReference>
<dbReference type="Pfam" id="PF00512">
    <property type="entry name" value="HisKA"/>
    <property type="match status" value="1"/>
</dbReference>
<proteinExistence type="predicted"/>
<protein>
    <recommendedName>
        <fullName evidence="3">histidine kinase</fullName>
        <ecNumber evidence="3">2.7.13.3</ecNumber>
    </recommendedName>
</protein>
<dbReference type="InterPro" id="IPR000014">
    <property type="entry name" value="PAS"/>
</dbReference>
<sequence>MSISKDNLFLKYPIVSGIMVFLLITGLQYFTVKDYDLKLDKESQFVNAQLNLIEKKISDALSNSLSTTRVLEYIENTYGIDGDFETIASELIKENRFIDAIQLVEGGTIKYVYPLEGNQAVIGYNILDNPETRDEALLAIQKKQLYFAGSLALKQGGIGIVGRNPIFKNGEFWGFSAVIIKFDAILEIADINLDVESPFYVQISKIDPKSDREVFFLPQPDKSYTGFKNEVILKEGDWRLCVQLKESKALKEVLPFFILRILLSAFLGYVAYYLTKLPSILQYTLDSRTRELKESNTRFELVSKATTDAIWDLDIKTGQVYRSENFTNLFGYPIDKSSSNFNFWKEHIHPEDRDKVQEDYIAIKNSTNEFWESAFRFKKKNGEYAYVLDKAILIRDKTGEPIRMIGATKDITTAKKSEHDLIQLSLQLADRAKKLEVSNTELEQFAYCASHDLQEPLRMITGFLNQLHKKYNDALDEKANLYIFYAIDGAKRMRQIILNLLDYSKVGNYDEKIEDVAIDQVLRNILVLFKRVIKEKKGNVSWSEMPIIRMEKTPINQIFQNLISNALKYSKPEVNPEVKIEYIEDPTNWIFSISDNGIGIESDHLEKIFILFQKLHSNDLYEGSGMGLTICKKIIEKYNGKIWVVSEYGEGSTFYFSIPKRK</sequence>
<dbReference type="Pfam" id="PF02518">
    <property type="entry name" value="HATPase_c"/>
    <property type="match status" value="1"/>
</dbReference>
<dbReference type="SMART" id="SM00387">
    <property type="entry name" value="HATPase_c"/>
    <property type="match status" value="1"/>
</dbReference>